<evidence type="ECO:0000256" key="1">
    <source>
        <dbReference type="SAM" id="Phobius"/>
    </source>
</evidence>
<evidence type="ECO:0008006" key="4">
    <source>
        <dbReference type="Google" id="ProtNLM"/>
    </source>
</evidence>
<keyword evidence="3" id="KW-1185">Reference proteome</keyword>
<evidence type="ECO:0000313" key="3">
    <source>
        <dbReference type="Proteomes" id="UP000789833"/>
    </source>
</evidence>
<gene>
    <name evidence="2" type="ORF">BACCIP111883_02652</name>
</gene>
<feature type="transmembrane region" description="Helical" evidence="1">
    <location>
        <begin position="134"/>
        <end position="157"/>
    </location>
</feature>
<organism evidence="2 3">
    <name type="scientific">Sutcliffiella rhizosphaerae</name>
    <dbReference type="NCBI Taxonomy" id="2880967"/>
    <lineage>
        <taxon>Bacteria</taxon>
        <taxon>Bacillati</taxon>
        <taxon>Bacillota</taxon>
        <taxon>Bacilli</taxon>
        <taxon>Bacillales</taxon>
        <taxon>Bacillaceae</taxon>
        <taxon>Sutcliffiella</taxon>
    </lineage>
</organism>
<comment type="caution">
    <text evidence="2">The sequence shown here is derived from an EMBL/GenBank/DDBJ whole genome shotgun (WGS) entry which is preliminary data.</text>
</comment>
<keyword evidence="1" id="KW-0472">Membrane</keyword>
<feature type="transmembrane region" description="Helical" evidence="1">
    <location>
        <begin position="105"/>
        <end position="128"/>
    </location>
</feature>
<accession>A0ABM8YPX1</accession>
<sequence>MVSLWKNVIHLLLEMNIFYFFVLLFYLDSGTLPSLIGILLPLAISFAIFTYLSNMLPNTYASILIVAPVLAVFSYLASFSIGLSLLIGFFISIRSFMHIKEERPLSTFALLIISFIWMPFIYACGVLVQYPHGFVLMTLFGGQLLLIVLLYSGVTVIELRGNPSIQKKVISSSAILLGCIVVVSVTIATIGKWFISLVFSTVGQGISMVFNLLARPIFYLLGLHDWTPNGREMEETETLTDFEEDELEPAMFETVNIFDNSFIVAAMIILFVSILYFLLNKKKVTNKCNEHETQEHFVFTMTKMSNKLFSSDKKSKPPKNQVRKLMYDLEQLAIKKKRGRMRSETLEEWLKRETGLKKDFIQLYAKVRYGEIQLSDNEIEKCTEMAKEIRQVMKQWKKTG</sequence>
<feature type="transmembrane region" description="Helical" evidence="1">
    <location>
        <begin position="169"/>
        <end position="187"/>
    </location>
</feature>
<keyword evidence="1" id="KW-0812">Transmembrane</keyword>
<dbReference type="EMBL" id="CAKJTJ010000014">
    <property type="protein sequence ID" value="CAG9621861.1"/>
    <property type="molecule type" value="Genomic_DNA"/>
</dbReference>
<proteinExistence type="predicted"/>
<feature type="transmembrane region" description="Helical" evidence="1">
    <location>
        <begin position="6"/>
        <end position="27"/>
    </location>
</feature>
<protein>
    <recommendedName>
        <fullName evidence="4">DUF4129 domain-containing protein</fullName>
    </recommendedName>
</protein>
<feature type="transmembrane region" description="Helical" evidence="1">
    <location>
        <begin position="60"/>
        <end position="93"/>
    </location>
</feature>
<feature type="transmembrane region" description="Helical" evidence="1">
    <location>
        <begin position="34"/>
        <end position="54"/>
    </location>
</feature>
<evidence type="ECO:0000313" key="2">
    <source>
        <dbReference type="EMBL" id="CAG9621861.1"/>
    </source>
</evidence>
<keyword evidence="1" id="KW-1133">Transmembrane helix</keyword>
<dbReference type="Proteomes" id="UP000789833">
    <property type="component" value="Unassembled WGS sequence"/>
</dbReference>
<name>A0ABM8YPX1_9BACI</name>
<dbReference type="RefSeq" id="WP_230501820.1">
    <property type="nucleotide sequence ID" value="NZ_CAKJTJ010000014.1"/>
</dbReference>
<reference evidence="2 3" key="1">
    <citation type="submission" date="2021-10" db="EMBL/GenBank/DDBJ databases">
        <authorList>
            <person name="Criscuolo A."/>
        </authorList>
    </citation>
    <scope>NUCLEOTIDE SEQUENCE [LARGE SCALE GENOMIC DNA]</scope>
    <source>
        <strain evidence="3">CIP 111883</strain>
    </source>
</reference>
<feature type="transmembrane region" description="Helical" evidence="1">
    <location>
        <begin position="261"/>
        <end position="279"/>
    </location>
</feature>